<evidence type="ECO:0000256" key="4">
    <source>
        <dbReference type="ARBA" id="ARBA00022737"/>
    </source>
</evidence>
<dbReference type="PROSITE" id="PS52053">
    <property type="entry name" value="NEL"/>
    <property type="match status" value="1"/>
</dbReference>
<evidence type="ECO:0000256" key="2">
    <source>
        <dbReference type="ARBA" id="ARBA00012483"/>
    </source>
</evidence>
<evidence type="ECO:0000313" key="8">
    <source>
        <dbReference type="EMBL" id="AUZ45014.1"/>
    </source>
</evidence>
<dbReference type="Gene3D" id="1.20.58.360">
    <property type="entry name" value="Shigella T3SS effector IpaH defines"/>
    <property type="match status" value="1"/>
</dbReference>
<keyword evidence="3" id="KW-0433">Leucine-rich repeat</keyword>
<dbReference type="EMBL" id="CP018049">
    <property type="protein sequence ID" value="AUZ45014.1"/>
    <property type="molecule type" value="Genomic_DNA"/>
</dbReference>
<proteinExistence type="inferred from homology"/>
<dbReference type="RefSeq" id="WP_104501820.1">
    <property type="nucleotide sequence ID" value="NZ_CP018049.1"/>
</dbReference>
<name>A0A2L0RTE3_9PSED</name>
<dbReference type="PANTHER" id="PTHR24366:SF96">
    <property type="entry name" value="LEUCINE RICH REPEAT CONTAINING 53"/>
    <property type="match status" value="1"/>
</dbReference>
<gene>
    <name evidence="8" type="ORF">BOP93_05250</name>
</gene>
<dbReference type="InterPro" id="IPR046673">
    <property type="entry name" value="ToxA_N"/>
</dbReference>
<dbReference type="Pfam" id="PF14496">
    <property type="entry name" value="NEL"/>
    <property type="match status" value="1"/>
</dbReference>
<organism evidence="8 9">
    <name type="scientific">Pseudomonas orientalis</name>
    <dbReference type="NCBI Taxonomy" id="76758"/>
    <lineage>
        <taxon>Bacteria</taxon>
        <taxon>Pseudomonadati</taxon>
        <taxon>Pseudomonadota</taxon>
        <taxon>Gammaproteobacteria</taxon>
        <taxon>Pseudomonadales</taxon>
        <taxon>Pseudomonadaceae</taxon>
        <taxon>Pseudomonas</taxon>
    </lineage>
</organism>
<dbReference type="InterPro" id="IPR001611">
    <property type="entry name" value="Leu-rich_rpt"/>
</dbReference>
<keyword evidence="6" id="KW-0964">Secreted</keyword>
<comment type="catalytic activity">
    <reaction evidence="1">
        <text>S-ubiquitinyl-[E2 ubiquitin-conjugating enzyme]-L-cysteine + [acceptor protein]-L-lysine = [E2 ubiquitin-conjugating enzyme]-L-cysteine + N(6)-ubiquitinyl-[acceptor protein]-L-lysine.</text>
        <dbReference type="EC" id="2.3.2.27"/>
    </reaction>
</comment>
<keyword evidence="6" id="KW-0833">Ubl conjugation pathway</keyword>
<dbReference type="GO" id="GO:0061630">
    <property type="term" value="F:ubiquitin protein ligase activity"/>
    <property type="evidence" value="ECO:0007669"/>
    <property type="project" value="UniProtKB-EC"/>
</dbReference>
<keyword evidence="5" id="KW-0843">Virulence</keyword>
<accession>A0A2L0RTE3</accession>
<dbReference type="SUPFAM" id="SSF52075">
    <property type="entry name" value="Outer arm dynein light chain 1"/>
    <property type="match status" value="1"/>
</dbReference>
<evidence type="ECO:0000259" key="7">
    <source>
        <dbReference type="PROSITE" id="PS52053"/>
    </source>
</evidence>
<dbReference type="EC" id="2.3.2.27" evidence="2"/>
<dbReference type="InterPro" id="IPR003591">
    <property type="entry name" value="Leu-rich_rpt_typical-subtyp"/>
</dbReference>
<dbReference type="SMART" id="SM00369">
    <property type="entry name" value="LRR_TYP"/>
    <property type="match status" value="2"/>
</dbReference>
<dbReference type="KEGG" id="poi:BOP93_05250"/>
<evidence type="ECO:0000256" key="6">
    <source>
        <dbReference type="PROSITE-ProRule" id="PRU01398"/>
    </source>
</evidence>
<evidence type="ECO:0000256" key="1">
    <source>
        <dbReference type="ARBA" id="ARBA00000900"/>
    </source>
</evidence>
<feature type="domain" description="NEL" evidence="7">
    <location>
        <begin position="1370"/>
        <end position="1695"/>
    </location>
</feature>
<feature type="active site" description="Glycyl thioester intermediate" evidence="6">
    <location>
        <position position="1466"/>
    </location>
</feature>
<dbReference type="Pfam" id="PF13855">
    <property type="entry name" value="LRR_8"/>
    <property type="match status" value="1"/>
</dbReference>
<dbReference type="Gene3D" id="3.80.10.10">
    <property type="entry name" value="Ribonuclease Inhibitor"/>
    <property type="match status" value="1"/>
</dbReference>
<keyword evidence="4" id="KW-0677">Repeat</keyword>
<keyword evidence="6" id="KW-0832">Ubl conjugation</keyword>
<dbReference type="InterPro" id="IPR032675">
    <property type="entry name" value="LRR_dom_sf"/>
</dbReference>
<dbReference type="GO" id="GO:0016567">
    <property type="term" value="P:protein ubiquitination"/>
    <property type="evidence" value="ECO:0007669"/>
    <property type="project" value="InterPro"/>
</dbReference>
<evidence type="ECO:0000256" key="3">
    <source>
        <dbReference type="ARBA" id="ARBA00022614"/>
    </source>
</evidence>
<dbReference type="PANTHER" id="PTHR24366">
    <property type="entry name" value="IG(IMMUNOGLOBULIN) AND LRR(LEUCINE RICH REPEAT) DOMAINS"/>
    <property type="match status" value="1"/>
</dbReference>
<evidence type="ECO:0000256" key="5">
    <source>
        <dbReference type="ARBA" id="ARBA00023026"/>
    </source>
</evidence>
<dbReference type="Proteomes" id="UP000239888">
    <property type="component" value="Chromosome"/>
</dbReference>
<dbReference type="PROSITE" id="PS51450">
    <property type="entry name" value="LRR"/>
    <property type="match status" value="1"/>
</dbReference>
<dbReference type="InterPro" id="IPR029487">
    <property type="entry name" value="NEL_dom"/>
</dbReference>
<sequence length="1726" mass="194960">MLLERPYLHAASHATQGIHFDFIRRAIPDWLSTATLTRVRAMRAASPYVYTRLKALDAPADPVQREAMGEYWAARNALDEQLKYMKDVYSFAERLLKKALREYGNIDVRNTFIRLYAPAKNSWWVIGVHKGVTSRTVSLLDAALHNFSASEQFDDYAFLSSADARGQQNILALTSNTSGQPLTAVGFKNLCRTLDIGRQYQTRLLSTLGFSNQVQAHTLRLKVIACDKASLKYAACIAFSQQHIKADARRLLFDIVEGKPTPSLDGIPVEYYNLSLLDARLSGVLVIAAPQGRDKHIERLIAYIPEDPEHPLKEYASPVAFMNELTRQLRDSPSPPDATGQPQTKATYRQFFSQFIDHKQRGHFFAELQSRLYKVQWHQKARTDSGPSWQTLAVDTPQLHFSVQNIFDDYQNRPPSGHSEPDTLWHYLYRVRLNKIVNDTREIAITTAYSDRMARWAWWDNLSKILSDIFNAALLVVTPFVPFLGELMLAYTAYQVANDVFEGIVDWAQGKGLEAIGHVMEVMEAVVQLGVWVGAGTIGQTLTLKLSPFVEGLHPVELASGEKRLWNPDLSPYKQSISLPKGINPDAQGLYQHAQKPWLAHADKHYQLTPDPQLPYHRIEHPNRPQAYRPKVRLNGNGAWVHEGEQPRSWDDDTLMRRISPATQALTTEQLEQIRIISGSDPDHLRHMYVRNQPSPPLLVDTLERFRAGRFAEESARKIRTGQALEPYSYWFEQAVTELPGWPPNKALEVFHNSDLSGASRKYGNATALRADTLTISLADVMATKLPERVLGFLEEQQVNTLLGETLPPAQRAQALRNQLASYVDGFGGHIANSHYQLDQASSDPHIALLRQTFPELPLSSANALLKQAWPEELKAMTEEQGLPLRLKSLARELDFDNQASRAVEGLYPPRQSSAQSERLVLNTLRLHSDSFSGLKIDIRDNSPTGPLRCSVGEADAPQTRTLVRNAQGSYEVFDGESKSRNHTADLYESVLWTLAQVPERTPPYAVGEGERFRQWVIEHSQAPAERRLALAEPPVRMQPATETEVLLGGGVCCKMSRTDSDNTRPKTIAERIKLLLPNMSKDGVRRLSSTLGTLEGEQTLAQMESQKQQLFQQLNAYIKGPIHRESTLLEPEVRKRRSEVAIRLYDGWSNGLTVHLDESFEHRGGIALDLFNTNMPDELPTLSVPLNHISDVDLRGCDFADSHTAFLNNFPHLRDLDLSHNRITQLPETLGNLKRLRRLHLEKNALVLDDSAIATLKRLKRLKQLEMAGNPLGQPPDISQMPNLTLLNLRDTQIKDWPAGLVGQSRPRGFQLDLSENPITQLPHVAPGSDDADIIARTRLDQGKLTSDFQDLLAEYRESVGLDPLRFYAPKGESTPWLTYIKPEEVERHRQLWNEIEKEPGSQGLFEVIKSLEEPDAFQAEADRLAYQSNRPELSQRVWRLLRAVEADSELRERVFKDTRYPGLCPDAGALIFQKLGIEVLASEAYRTSTSPAELEARLVVLARGAARDAYMGKAIGEDIAHRLKPKEQGGLGQRLWSQVVNGEHGEVDEAGIHLAYRSTLADRLELPWLSTHMTYRTLADVTPEQIEKVASAVARLEEGDGLVNQMLLDTGWERYLEQHYPTAKWNNDTAFDLKYAQLDELQALQQQYADSQDLPETDLEPQREKLRSLAWVLELDESSVLSGNPMSSTLYDTTLNELGYRHNQWLRDLTREALNRAGPRKKRT</sequence>
<evidence type="ECO:0000313" key="9">
    <source>
        <dbReference type="Proteomes" id="UP000239888"/>
    </source>
</evidence>
<protein>
    <recommendedName>
        <fullName evidence="2">RING-type E3 ubiquitin transferase</fullName>
        <ecNumber evidence="2">2.3.2.27</ecNumber>
    </recommendedName>
</protein>
<comment type="similarity">
    <text evidence="6">Belongs to the LRR-containing bacterial E3 ligase family.</text>
</comment>
<comment type="PTM">
    <text evidence="6">Ubiquitinated in the presence of host E1 ubiquitin-activating enzyme, E2 ubiquitin-conjugating enzyme and ubiquitin.</text>
</comment>
<keyword evidence="6" id="KW-0808">Transferase</keyword>
<keyword evidence="6" id="KW-1035">Host cytoplasm</keyword>
<reference evidence="8 9" key="1">
    <citation type="journal article" date="2018" name="Front. Microbiol.">
        <title>Pseudomonas orientalis F9: A Potent Antagonist against Phytopathogens with Phytotoxic Effect in the Apple Flower.</title>
        <authorList>
            <person name="Zengerer V."/>
            <person name="Schmid M."/>
            <person name="Bieri M."/>
            <person name="Muller D.C."/>
            <person name="Remus-Emsermann M.N.P."/>
            <person name="Ahrens C.H."/>
            <person name="Pelludat C."/>
        </authorList>
    </citation>
    <scope>NUCLEOTIDE SEQUENCE [LARGE SCALE GENOMIC DNA]</scope>
    <source>
        <strain evidence="8 9">F9</strain>
    </source>
</reference>
<dbReference type="GO" id="GO:0005576">
    <property type="term" value="C:extracellular region"/>
    <property type="evidence" value="ECO:0007669"/>
    <property type="project" value="UniProtKB-UniRule"/>
</dbReference>
<dbReference type="Pfam" id="PF20178">
    <property type="entry name" value="ToxA_N"/>
    <property type="match status" value="1"/>
</dbReference>